<accession>A0ABR9REX1</accession>
<evidence type="ECO:0000259" key="4">
    <source>
        <dbReference type="PROSITE" id="PS51898"/>
    </source>
</evidence>
<dbReference type="Pfam" id="PF00589">
    <property type="entry name" value="Phage_integrase"/>
    <property type="match status" value="1"/>
</dbReference>
<dbReference type="PROSITE" id="PS51898">
    <property type="entry name" value="TYR_RECOMBINASE"/>
    <property type="match status" value="1"/>
</dbReference>
<dbReference type="RefSeq" id="WP_193539256.1">
    <property type="nucleotide sequence ID" value="NZ_JADCKF010000018.1"/>
</dbReference>
<evidence type="ECO:0000313" key="6">
    <source>
        <dbReference type="Proteomes" id="UP000806211"/>
    </source>
</evidence>
<proteinExistence type="inferred from homology"/>
<comment type="similarity">
    <text evidence="1">Belongs to the 'phage' integrase family.</text>
</comment>
<dbReference type="PANTHER" id="PTHR30349:SF41">
    <property type="entry name" value="INTEGRASE_RECOMBINASE PROTEIN MJ0367-RELATED"/>
    <property type="match status" value="1"/>
</dbReference>
<keyword evidence="3" id="KW-0233">DNA recombination</keyword>
<dbReference type="Gene3D" id="1.10.150.130">
    <property type="match status" value="1"/>
</dbReference>
<organism evidence="5 6">
    <name type="scientific">Pseudoflavonifractor gallinarum</name>
    <dbReference type="NCBI Taxonomy" id="2779352"/>
    <lineage>
        <taxon>Bacteria</taxon>
        <taxon>Bacillati</taxon>
        <taxon>Bacillota</taxon>
        <taxon>Clostridia</taxon>
        <taxon>Eubacteriales</taxon>
        <taxon>Oscillospiraceae</taxon>
        <taxon>Pseudoflavonifractor</taxon>
    </lineage>
</organism>
<dbReference type="Proteomes" id="UP000806211">
    <property type="component" value="Unassembled WGS sequence"/>
</dbReference>
<keyword evidence="2" id="KW-0238">DNA-binding</keyword>
<dbReference type="Gene3D" id="1.10.443.10">
    <property type="entry name" value="Intergrase catalytic core"/>
    <property type="match status" value="1"/>
</dbReference>
<reference evidence="5 6" key="1">
    <citation type="submission" date="2020-10" db="EMBL/GenBank/DDBJ databases">
        <title>ChiBAC.</title>
        <authorList>
            <person name="Zenner C."/>
            <person name="Hitch T.C.A."/>
            <person name="Clavel T."/>
        </authorList>
    </citation>
    <scope>NUCLEOTIDE SEQUENCE [LARGE SCALE GENOMIC DNA]</scope>
    <source>
        <strain evidence="5 6">DSM 107456</strain>
    </source>
</reference>
<dbReference type="EMBL" id="JADCKF010000018">
    <property type="protein sequence ID" value="MBE5057256.1"/>
    <property type="molecule type" value="Genomic_DNA"/>
</dbReference>
<keyword evidence="6" id="KW-1185">Reference proteome</keyword>
<dbReference type="PANTHER" id="PTHR30349">
    <property type="entry name" value="PHAGE INTEGRASE-RELATED"/>
    <property type="match status" value="1"/>
</dbReference>
<evidence type="ECO:0000256" key="2">
    <source>
        <dbReference type="ARBA" id="ARBA00023125"/>
    </source>
</evidence>
<dbReference type="InterPro" id="IPR013762">
    <property type="entry name" value="Integrase-like_cat_sf"/>
</dbReference>
<feature type="domain" description="Tyr recombinase" evidence="4">
    <location>
        <begin position="192"/>
        <end position="361"/>
    </location>
</feature>
<dbReference type="SUPFAM" id="SSF56349">
    <property type="entry name" value="DNA breaking-rejoining enzymes"/>
    <property type="match status" value="1"/>
</dbReference>
<evidence type="ECO:0000313" key="5">
    <source>
        <dbReference type="EMBL" id="MBE5057256.1"/>
    </source>
</evidence>
<dbReference type="InterPro" id="IPR010998">
    <property type="entry name" value="Integrase_recombinase_N"/>
</dbReference>
<comment type="caution">
    <text evidence="5">The sequence shown here is derived from an EMBL/GenBank/DDBJ whole genome shotgun (WGS) entry which is preliminary data.</text>
</comment>
<evidence type="ECO:0000256" key="1">
    <source>
        <dbReference type="ARBA" id="ARBA00008857"/>
    </source>
</evidence>
<dbReference type="InterPro" id="IPR011010">
    <property type="entry name" value="DNA_brk_join_enz"/>
</dbReference>
<gene>
    <name evidence="5" type="ORF">INF37_14845</name>
</gene>
<dbReference type="InterPro" id="IPR002104">
    <property type="entry name" value="Integrase_catalytic"/>
</dbReference>
<evidence type="ECO:0000256" key="3">
    <source>
        <dbReference type="ARBA" id="ARBA00023172"/>
    </source>
</evidence>
<dbReference type="InterPro" id="IPR050090">
    <property type="entry name" value="Tyrosine_recombinase_XerCD"/>
</dbReference>
<name>A0ABR9REX1_9FIRM</name>
<protein>
    <submittedName>
        <fullName evidence="5">Tyrosine-type recombinase/integrase</fullName>
    </submittedName>
</protein>
<sequence length="369" mass="41435">MRKTLDTTIPDESRFCLKCGAKQEIKSGVKSRGNGQGTAIKRGNTWTAIWTVEIYPDGEEKKIHQKRRWKGGFKTKTAALAYAANPMPEEKVSPTLRFYWDSWSKTDLQDISKSKQTAFRIAWGKLEGLAARRMDELTIDNLQSCLDDKAQTYYPAKDMKTVLSHLFKRAVAEGNARTNLAEFLRLPPLEEKEAQPFTELELHKLWSAYGGGDTFIGFILLMIYTGMMPGELLAFKADMVDWDASQIIGCGLKTKNRKATPIVFPDMIAPVLVNLIEKSKSKVGYVIGMNKDNFYAEYHAALKRVGVRDLPPYSCRHTTATALALGNIAPSVIQEVMRHTKFSTTQRYIHPDRESALAAVNSIGKGREC</sequence>